<feature type="region of interest" description="Disordered" evidence="4">
    <location>
        <begin position="1108"/>
        <end position="1139"/>
    </location>
</feature>
<organism evidence="5 6">
    <name type="scientific">Cladophialophora psammophila CBS 110553</name>
    <dbReference type="NCBI Taxonomy" id="1182543"/>
    <lineage>
        <taxon>Eukaryota</taxon>
        <taxon>Fungi</taxon>
        <taxon>Dikarya</taxon>
        <taxon>Ascomycota</taxon>
        <taxon>Pezizomycotina</taxon>
        <taxon>Eurotiomycetes</taxon>
        <taxon>Chaetothyriomycetidae</taxon>
        <taxon>Chaetothyriales</taxon>
        <taxon>Herpotrichiellaceae</taxon>
        <taxon>Cladophialophora</taxon>
    </lineage>
</organism>
<feature type="compositionally biased region" description="Basic and acidic residues" evidence="4">
    <location>
        <begin position="58"/>
        <end position="67"/>
    </location>
</feature>
<dbReference type="PANTHER" id="PTHR45690">
    <property type="entry name" value="NACHT, LRR AND PYD DOMAINS-CONTAINING PROTEIN 12"/>
    <property type="match status" value="1"/>
</dbReference>
<dbReference type="InterPro" id="IPR050637">
    <property type="entry name" value="NLRP_innate_immun_reg"/>
</dbReference>
<feature type="compositionally biased region" description="Polar residues" evidence="4">
    <location>
        <begin position="348"/>
        <end position="365"/>
    </location>
</feature>
<feature type="compositionally biased region" description="Polar residues" evidence="4">
    <location>
        <begin position="1023"/>
        <end position="1040"/>
    </location>
</feature>
<feature type="compositionally biased region" description="Basic and acidic residues" evidence="4">
    <location>
        <begin position="220"/>
        <end position="238"/>
    </location>
</feature>
<feature type="compositionally biased region" description="Basic and acidic residues" evidence="4">
    <location>
        <begin position="366"/>
        <end position="378"/>
    </location>
</feature>
<dbReference type="OrthoDB" id="8436363at2759"/>
<evidence type="ECO:0008006" key="7">
    <source>
        <dbReference type="Google" id="ProtNLM"/>
    </source>
</evidence>
<keyword evidence="6" id="KW-1185">Reference proteome</keyword>
<reference evidence="5 6" key="1">
    <citation type="submission" date="2013-03" db="EMBL/GenBank/DDBJ databases">
        <title>The Genome Sequence of Cladophialophora psammophila CBS 110553.</title>
        <authorList>
            <consortium name="The Broad Institute Genomics Platform"/>
            <person name="Cuomo C."/>
            <person name="de Hoog S."/>
            <person name="Gorbushina A."/>
            <person name="Walker B."/>
            <person name="Young S.K."/>
            <person name="Zeng Q."/>
            <person name="Gargeya S."/>
            <person name="Fitzgerald M."/>
            <person name="Haas B."/>
            <person name="Abouelleil A."/>
            <person name="Allen A.W."/>
            <person name="Alvarado L."/>
            <person name="Arachchi H.M."/>
            <person name="Berlin A.M."/>
            <person name="Chapman S.B."/>
            <person name="Gainer-Dewar J."/>
            <person name="Goldberg J."/>
            <person name="Griggs A."/>
            <person name="Gujja S."/>
            <person name="Hansen M."/>
            <person name="Howarth C."/>
            <person name="Imamovic A."/>
            <person name="Ireland A."/>
            <person name="Larimer J."/>
            <person name="McCowan C."/>
            <person name="Murphy C."/>
            <person name="Pearson M."/>
            <person name="Poon T.W."/>
            <person name="Priest M."/>
            <person name="Roberts A."/>
            <person name="Saif S."/>
            <person name="Shea T."/>
            <person name="Sisk P."/>
            <person name="Sykes S."/>
            <person name="Wortman J."/>
            <person name="Nusbaum C."/>
            <person name="Birren B."/>
        </authorList>
    </citation>
    <scope>NUCLEOTIDE SEQUENCE [LARGE SCALE GENOMIC DNA]</scope>
    <source>
        <strain evidence="5 6">CBS 110553</strain>
    </source>
</reference>
<dbReference type="EMBL" id="AMGX01000011">
    <property type="protein sequence ID" value="EXJ69475.1"/>
    <property type="molecule type" value="Genomic_DNA"/>
</dbReference>
<accession>W9WWQ1</accession>
<dbReference type="GeneID" id="19192217"/>
<dbReference type="RefSeq" id="XP_007746290.1">
    <property type="nucleotide sequence ID" value="XM_007748100.1"/>
</dbReference>
<evidence type="ECO:0000256" key="2">
    <source>
        <dbReference type="ARBA" id="ARBA00022490"/>
    </source>
</evidence>
<dbReference type="GO" id="GO:0005737">
    <property type="term" value="C:cytoplasm"/>
    <property type="evidence" value="ECO:0007669"/>
    <property type="project" value="UniProtKB-SubCell"/>
</dbReference>
<name>W9WWQ1_9EURO</name>
<evidence type="ECO:0000313" key="5">
    <source>
        <dbReference type="EMBL" id="EXJ69475.1"/>
    </source>
</evidence>
<feature type="compositionally biased region" description="Polar residues" evidence="4">
    <location>
        <begin position="194"/>
        <end position="207"/>
    </location>
</feature>
<dbReference type="HOGENOM" id="CLU_004016_0_0_1"/>
<dbReference type="SUPFAM" id="SSF52047">
    <property type="entry name" value="RNI-like"/>
    <property type="match status" value="1"/>
</dbReference>
<dbReference type="STRING" id="1182543.W9WWQ1"/>
<feature type="compositionally biased region" description="Basic and acidic residues" evidence="4">
    <location>
        <begin position="411"/>
        <end position="423"/>
    </location>
</feature>
<dbReference type="SMART" id="SM00368">
    <property type="entry name" value="LRR_RI"/>
    <property type="match status" value="3"/>
</dbReference>
<protein>
    <recommendedName>
        <fullName evidence="7">Cell wall biogenesis protein Mhp1</fullName>
    </recommendedName>
</protein>
<feature type="compositionally biased region" description="Low complexity" evidence="4">
    <location>
        <begin position="480"/>
        <end position="493"/>
    </location>
</feature>
<dbReference type="PANTHER" id="PTHR45690:SF19">
    <property type="entry name" value="NACHT, LRR AND PYD DOMAINS-CONTAINING PROTEIN 3"/>
    <property type="match status" value="1"/>
</dbReference>
<evidence type="ECO:0000313" key="6">
    <source>
        <dbReference type="Proteomes" id="UP000019471"/>
    </source>
</evidence>
<feature type="compositionally biased region" description="Low complexity" evidence="4">
    <location>
        <begin position="170"/>
        <end position="193"/>
    </location>
</feature>
<dbReference type="InterPro" id="IPR032675">
    <property type="entry name" value="LRR_dom_sf"/>
</dbReference>
<feature type="compositionally biased region" description="Polar residues" evidence="4">
    <location>
        <begin position="98"/>
        <end position="110"/>
    </location>
</feature>
<comment type="caution">
    <text evidence="5">The sequence shown here is derived from an EMBL/GenBank/DDBJ whole genome shotgun (WGS) entry which is preliminary data.</text>
</comment>
<keyword evidence="3" id="KW-0677">Repeat</keyword>
<dbReference type="Gene3D" id="3.80.10.10">
    <property type="entry name" value="Ribonuclease Inhibitor"/>
    <property type="match status" value="2"/>
</dbReference>
<dbReference type="eggNOG" id="ENOG502QYHN">
    <property type="taxonomic scope" value="Eukaryota"/>
</dbReference>
<feature type="region of interest" description="Disordered" evidence="4">
    <location>
        <begin position="24"/>
        <end position="258"/>
    </location>
</feature>
<feature type="compositionally biased region" description="Basic and acidic residues" evidence="4">
    <location>
        <begin position="495"/>
        <end position="505"/>
    </location>
</feature>
<evidence type="ECO:0000256" key="1">
    <source>
        <dbReference type="ARBA" id="ARBA00004496"/>
    </source>
</evidence>
<evidence type="ECO:0000256" key="3">
    <source>
        <dbReference type="ARBA" id="ARBA00022737"/>
    </source>
</evidence>
<evidence type="ECO:0000256" key="4">
    <source>
        <dbReference type="SAM" id="MobiDB-lite"/>
    </source>
</evidence>
<feature type="region of interest" description="Disordered" evidence="4">
    <location>
        <begin position="1020"/>
        <end position="1055"/>
    </location>
</feature>
<dbReference type="Proteomes" id="UP000019471">
    <property type="component" value="Unassembled WGS sequence"/>
</dbReference>
<feature type="compositionally biased region" description="Polar residues" evidence="4">
    <location>
        <begin position="121"/>
        <end position="149"/>
    </location>
</feature>
<proteinExistence type="predicted"/>
<comment type="subcellular location">
    <subcellularLocation>
        <location evidence="1">Cytoplasm</location>
    </subcellularLocation>
</comment>
<keyword evidence="2" id="KW-0963">Cytoplasm</keyword>
<feature type="region of interest" description="Disordered" evidence="4">
    <location>
        <begin position="346"/>
        <end position="505"/>
    </location>
</feature>
<sequence length="1300" mass="142164">MAAATESGLDVDWLLHSKKGVVPQCRPSVAPASTSSSDYRHVKRGKALTIASDLAHSTGERNGKKQDSQSSTTPRVNHRESTLAQPQPDHTPLKESQNRAVPPASQQQKPAATVNGKENRAQSATQKTSPTISPSAQSQSPRPTMSRGQSTEENKKGLKPGTPKKEGRRSSWIASFSSKFSSANSPTPSRSSSIDVQQANNTVTASPQPSPKIELTNPFEKNRSAKDGQKETKKEESKPTVVTHTAPRRPSVLVAAGKETKLEHPGFLSSALRRLSSSSNTTMGKGATSGAICPRRVLNVDPNRERIKIREFDQNKLKRVAFCVDVEIAGFASQADEDPELYHRPAATNVQKQTISTTDKQVTSNKDSKDARMKEKGEGAALKNPSPETEEKEKEEVEQSIPQPEPQAQLPEEKTEANDKETSETLQGPDPQAVPGTRKKEKKKRSEAERKERKERKRRHAEANGLVPLELTREDDDSDSNSSTTPPGASTPSRRPVEGADGRTTDPLRIYKRCCQLRETTVLSRVKEQISKPSAALAEAPGTVGVMDLSGYQMQLQDVVTLGDWLAIVPVRKLVLENCGLTDEGVRVILSGLSSCKSADQVRQNRKLPKRLSGNSGREQVGVIEKLSLKDNPGITNLGWRHIGLFMHMSRSLRAIDLSGIRFPKSGDLSRTVSTTSSNSSGPNDANPKTMDLGALIVYALSERLGDKLEELILSDCGLSTANVRDIVDCAIKCKIRRLGLSGNDIEQEALSHLVRYIKSGHCEGLDLGSNDLHGIAYILAEAADSDCPLFAISLSDCNLTPGDLQSILIPFGRLKNLKFIDLSRNMALFNGQPSAVPVFRKLLPKLAPLKRLHLSDVGMTSEQVIALAEILPDCPSMAHLSILDNAPLIHAMNSRDASSQEEACAFFASLMTAVRVSETIVAVEIEMPSADSSEVVKALASQVVAYSLRNMERTTLNEVGVKPDDLAEKDAPEVLLHLVGHMDGYSANYDKDEPAPDEDYVIASTGIVKALGVCLDRKDGNSRAQSRNISPTASGTSTPRGPIRQRTVSKPRDVSLELCESARKIRRRLQPVLVREDRAGNHDNYRRLLFLDQTLQRMIQRFEDEYPETKITSLSPPNADGMPSPDPSMEETSLLSGSVDSNGMMKMADAEEYFPAEREAQDEYALKLSRTSSNTSLAAKAFTDEEGRMHRFGQSIRREVLKPTGMDDALHGSHATDSDPPHLAALREKLEEFRGEDIRYKVEKEGADSVVRELGLNAQELLMLREKDPEGFNAFRESQLAAQINAGLLPVDGMRSARV</sequence>
<gene>
    <name evidence="5" type="ORF">A1O5_07511</name>
</gene>